<dbReference type="KEGG" id="mpro:BJP34_05750"/>
<evidence type="ECO:0000313" key="2">
    <source>
        <dbReference type="Proteomes" id="UP000177870"/>
    </source>
</evidence>
<evidence type="ECO:0000313" key="1">
    <source>
        <dbReference type="EMBL" id="AOW99014.1"/>
    </source>
</evidence>
<accession>A0A1D8TN25</accession>
<dbReference type="RefSeq" id="WP_070391514.1">
    <property type="nucleotide sequence ID" value="NZ_CP017599.1"/>
</dbReference>
<sequence>MGGSPHERLPPQDRAASLNAATLSFSALFLMQSASGGNPRRSALHRFQLVIGNCEPKSGQVLYCYNFYYKFSV</sequence>
<organism evidence="1 2">
    <name type="scientific">Moorena producens PAL-8-15-08-1</name>
    <dbReference type="NCBI Taxonomy" id="1458985"/>
    <lineage>
        <taxon>Bacteria</taxon>
        <taxon>Bacillati</taxon>
        <taxon>Cyanobacteriota</taxon>
        <taxon>Cyanophyceae</taxon>
        <taxon>Coleofasciculales</taxon>
        <taxon>Coleofasciculaceae</taxon>
        <taxon>Moorena</taxon>
    </lineage>
</organism>
<name>A0A1D8TN25_9CYAN</name>
<reference evidence="2" key="1">
    <citation type="submission" date="2016-10" db="EMBL/GenBank/DDBJ databases">
        <title>Comparative genomics uncovers the prolific and rare metabolic potential of the cyanobacterial genus Moorea.</title>
        <authorList>
            <person name="Leao T."/>
            <person name="Castelao G."/>
            <person name="Korobeynikov A."/>
            <person name="Monroe E.A."/>
            <person name="Podell S."/>
            <person name="Glukhov E."/>
            <person name="Allen E."/>
            <person name="Gerwick W.H."/>
            <person name="Gerwick L."/>
        </authorList>
    </citation>
    <scope>NUCLEOTIDE SEQUENCE [LARGE SCALE GENOMIC DNA]</scope>
    <source>
        <strain evidence="2">PAL-8-15-08-1</strain>
    </source>
</reference>
<protein>
    <submittedName>
        <fullName evidence="1">Uncharacterized protein</fullName>
    </submittedName>
</protein>
<proteinExistence type="predicted"/>
<dbReference type="EMBL" id="CP017599">
    <property type="protein sequence ID" value="AOW99014.1"/>
    <property type="molecule type" value="Genomic_DNA"/>
</dbReference>
<dbReference type="AlphaFoldDB" id="A0A1D8TN25"/>
<dbReference type="Proteomes" id="UP000177870">
    <property type="component" value="Chromosome"/>
</dbReference>
<gene>
    <name evidence="1" type="ORF">BJP34_05750</name>
</gene>